<keyword evidence="8" id="KW-0769">Symport</keyword>
<keyword evidence="10" id="KW-1185">Reference proteome</keyword>
<evidence type="ECO:0000313" key="9">
    <source>
        <dbReference type="EMBL" id="MCQ4923421.1"/>
    </source>
</evidence>
<feature type="transmembrane region" description="Helical" evidence="8">
    <location>
        <begin position="148"/>
        <end position="169"/>
    </location>
</feature>
<keyword evidence="3 8" id="KW-0813">Transport</keyword>
<evidence type="ECO:0000256" key="3">
    <source>
        <dbReference type="ARBA" id="ARBA00022448"/>
    </source>
</evidence>
<dbReference type="PANTHER" id="PTHR30330:SF3">
    <property type="entry name" value="TRANSCRIPTIONAL REGULATOR, LRP FAMILY"/>
    <property type="match status" value="1"/>
</dbReference>
<name>A0ABT1SAC8_9FIRM</name>
<dbReference type="Pfam" id="PF01235">
    <property type="entry name" value="Na_Ala_symp"/>
    <property type="match status" value="1"/>
</dbReference>
<protein>
    <submittedName>
        <fullName evidence="9">Sodium:alanine symporter family protein</fullName>
    </submittedName>
</protein>
<dbReference type="PRINTS" id="PR00175">
    <property type="entry name" value="NAALASMPORT"/>
</dbReference>
<evidence type="ECO:0000256" key="7">
    <source>
        <dbReference type="ARBA" id="ARBA00023136"/>
    </source>
</evidence>
<feature type="transmembrane region" description="Helical" evidence="8">
    <location>
        <begin position="181"/>
        <end position="202"/>
    </location>
</feature>
<feature type="transmembrane region" description="Helical" evidence="8">
    <location>
        <begin position="20"/>
        <end position="47"/>
    </location>
</feature>
<dbReference type="NCBIfam" id="TIGR00835">
    <property type="entry name" value="agcS"/>
    <property type="match status" value="1"/>
</dbReference>
<evidence type="ECO:0000313" key="10">
    <source>
        <dbReference type="Proteomes" id="UP001524478"/>
    </source>
</evidence>
<feature type="transmembrane region" description="Helical" evidence="8">
    <location>
        <begin position="243"/>
        <end position="263"/>
    </location>
</feature>
<feature type="transmembrane region" description="Helical" evidence="8">
    <location>
        <begin position="99"/>
        <end position="121"/>
    </location>
</feature>
<keyword evidence="7 8" id="KW-0472">Membrane</keyword>
<evidence type="ECO:0000256" key="5">
    <source>
        <dbReference type="ARBA" id="ARBA00022692"/>
    </source>
</evidence>
<keyword evidence="6 8" id="KW-1133">Transmembrane helix</keyword>
<dbReference type="InterPro" id="IPR001463">
    <property type="entry name" value="Na/Ala_symport"/>
</dbReference>
<proteinExistence type="inferred from homology"/>
<keyword evidence="5 8" id="KW-0812">Transmembrane</keyword>
<dbReference type="RefSeq" id="WP_256311408.1">
    <property type="nucleotide sequence ID" value="NZ_JANGAC010000006.1"/>
</dbReference>
<organism evidence="9 10">
    <name type="scientific">Tissierella carlieri</name>
    <dbReference type="NCBI Taxonomy" id="689904"/>
    <lineage>
        <taxon>Bacteria</taxon>
        <taxon>Bacillati</taxon>
        <taxon>Bacillota</taxon>
        <taxon>Tissierellia</taxon>
        <taxon>Tissierellales</taxon>
        <taxon>Tissierellaceae</taxon>
        <taxon>Tissierella</taxon>
    </lineage>
</organism>
<dbReference type="Proteomes" id="UP001524478">
    <property type="component" value="Unassembled WGS sequence"/>
</dbReference>
<evidence type="ECO:0000256" key="4">
    <source>
        <dbReference type="ARBA" id="ARBA00022475"/>
    </source>
</evidence>
<evidence type="ECO:0000256" key="8">
    <source>
        <dbReference type="RuleBase" id="RU363064"/>
    </source>
</evidence>
<evidence type="ECO:0000256" key="6">
    <source>
        <dbReference type="ARBA" id="ARBA00022989"/>
    </source>
</evidence>
<feature type="transmembrane region" description="Helical" evidence="8">
    <location>
        <begin position="417"/>
        <end position="437"/>
    </location>
</feature>
<accession>A0ABT1SAC8</accession>
<evidence type="ECO:0000256" key="1">
    <source>
        <dbReference type="ARBA" id="ARBA00004651"/>
    </source>
</evidence>
<dbReference type="EMBL" id="JANGAC010000006">
    <property type="protein sequence ID" value="MCQ4923421.1"/>
    <property type="molecule type" value="Genomic_DNA"/>
</dbReference>
<feature type="transmembrane region" description="Helical" evidence="8">
    <location>
        <begin position="214"/>
        <end position="237"/>
    </location>
</feature>
<comment type="subcellular location">
    <subcellularLocation>
        <location evidence="1 8">Cell membrane</location>
        <topology evidence="1 8">Multi-pass membrane protein</topology>
    </subcellularLocation>
</comment>
<keyword evidence="4 8" id="KW-1003">Cell membrane</keyword>
<dbReference type="Gene3D" id="1.20.1740.10">
    <property type="entry name" value="Amino acid/polyamine transporter I"/>
    <property type="match status" value="1"/>
</dbReference>
<gene>
    <name evidence="9" type="ORF">NE686_10015</name>
</gene>
<comment type="similarity">
    <text evidence="2 8">Belongs to the alanine or glycine:cation symporter (AGCS) (TC 2.A.25) family.</text>
</comment>
<dbReference type="PROSITE" id="PS00873">
    <property type="entry name" value="NA_ALANINE_SYMP"/>
    <property type="match status" value="1"/>
</dbReference>
<sequence length="453" mass="48071">MDKLMEINGILNDFVWGPPMLVLLVGTGIYLTLRTNFFSITKLGYILKNTLLKMFAKDEHGEGEVTAFQAVATALAATVGTGNIAGVATAISIGGPGAIFWMWVAALFGMTTKFAEVVLAVQYREKTPDGRFVGGPMYYITNGLKWKWLAYIFAFFGALAAFGIGNMVQSNSIAEALEATFGIPKLGIGITLAVFAAMVVIGGIKRIGSVTEKLVPFMAAFYILGGLVIIIINAAHIPEAFKLIFGSAFTGTAAVGGFAGSALKHAMRYGVARGVFTNEAGLGSAPIAHAAATTDHPVRQGLWGVFEVFMDTIVICSITALAILTTGVWKNGATGAALTTEAFSHGLPGTWGGIIVSIGILLFAFSTILGWEYYGERCAEYLFGPKVNIIYRILWIPFIVVGAVGGLEVLWNLADTLNGLMAIPNLIGVVALSGVVIKLTKEFFAKERVLGNK</sequence>
<reference evidence="9 10" key="1">
    <citation type="submission" date="2022-06" db="EMBL/GenBank/DDBJ databases">
        <title>Isolation of gut microbiota from human fecal samples.</title>
        <authorList>
            <person name="Pamer E.G."/>
            <person name="Barat B."/>
            <person name="Waligurski E."/>
            <person name="Medina S."/>
            <person name="Paddock L."/>
            <person name="Mostad J."/>
        </authorList>
    </citation>
    <scope>NUCLEOTIDE SEQUENCE [LARGE SCALE GENOMIC DNA]</scope>
    <source>
        <strain evidence="9 10">DFI.7.95</strain>
    </source>
</reference>
<feature type="transmembrane region" description="Helical" evidence="8">
    <location>
        <begin position="68"/>
        <end position="93"/>
    </location>
</feature>
<comment type="caution">
    <text evidence="9">The sequence shown here is derived from an EMBL/GenBank/DDBJ whole genome shotgun (WGS) entry which is preliminary data.</text>
</comment>
<evidence type="ECO:0000256" key="2">
    <source>
        <dbReference type="ARBA" id="ARBA00009261"/>
    </source>
</evidence>
<feature type="transmembrane region" description="Helical" evidence="8">
    <location>
        <begin position="308"/>
        <end position="329"/>
    </location>
</feature>
<feature type="transmembrane region" description="Helical" evidence="8">
    <location>
        <begin position="389"/>
        <end position="411"/>
    </location>
</feature>
<dbReference type="PANTHER" id="PTHR30330">
    <property type="entry name" value="AGSS FAMILY TRANSPORTER, SODIUM-ALANINE"/>
    <property type="match status" value="1"/>
</dbReference>
<feature type="transmembrane region" description="Helical" evidence="8">
    <location>
        <begin position="349"/>
        <end position="369"/>
    </location>
</feature>